<evidence type="ECO:0000313" key="1">
    <source>
        <dbReference type="EMBL" id="GBL94985.1"/>
    </source>
</evidence>
<dbReference type="AlphaFoldDB" id="A0A4Y2BU50"/>
<accession>A0A4Y2BU50</accession>
<comment type="caution">
    <text evidence="1">The sequence shown here is derived from an EMBL/GenBank/DDBJ whole genome shotgun (WGS) entry which is preliminary data.</text>
</comment>
<organism evidence="1 2">
    <name type="scientific">Araneus ventricosus</name>
    <name type="common">Orbweaver spider</name>
    <name type="synonym">Epeira ventricosa</name>
    <dbReference type="NCBI Taxonomy" id="182803"/>
    <lineage>
        <taxon>Eukaryota</taxon>
        <taxon>Metazoa</taxon>
        <taxon>Ecdysozoa</taxon>
        <taxon>Arthropoda</taxon>
        <taxon>Chelicerata</taxon>
        <taxon>Arachnida</taxon>
        <taxon>Araneae</taxon>
        <taxon>Araneomorphae</taxon>
        <taxon>Entelegynae</taxon>
        <taxon>Araneoidea</taxon>
        <taxon>Araneidae</taxon>
        <taxon>Araneus</taxon>
    </lineage>
</organism>
<dbReference type="EMBL" id="BGPR01000107">
    <property type="protein sequence ID" value="GBL94985.1"/>
    <property type="molecule type" value="Genomic_DNA"/>
</dbReference>
<name>A0A4Y2BU50_ARAVE</name>
<keyword evidence="2" id="KW-1185">Reference proteome</keyword>
<sequence length="131" mass="14545">MHTRKEEVNPITNLGIVCIVCRKPHEGIISCTFCVLWTRVKGGKIGDTQTNLSFSSRMRPSLACKTIVDVAAFIESLELIIVYQTSGKENRTNGEVSLCRLVCLVWNDVLHGIVTFQLYSDGIFYTCAGSN</sequence>
<reference evidence="1 2" key="1">
    <citation type="journal article" date="2019" name="Sci. Rep.">
        <title>Orb-weaving spider Araneus ventricosus genome elucidates the spidroin gene catalogue.</title>
        <authorList>
            <person name="Kono N."/>
            <person name="Nakamura H."/>
            <person name="Ohtoshi R."/>
            <person name="Moran D.A.P."/>
            <person name="Shinohara A."/>
            <person name="Yoshida Y."/>
            <person name="Fujiwara M."/>
            <person name="Mori M."/>
            <person name="Tomita M."/>
            <person name="Arakawa K."/>
        </authorList>
    </citation>
    <scope>NUCLEOTIDE SEQUENCE [LARGE SCALE GENOMIC DNA]</scope>
</reference>
<dbReference type="Proteomes" id="UP000499080">
    <property type="component" value="Unassembled WGS sequence"/>
</dbReference>
<protein>
    <submittedName>
        <fullName evidence="1">Uncharacterized protein</fullName>
    </submittedName>
</protein>
<proteinExistence type="predicted"/>
<evidence type="ECO:0000313" key="2">
    <source>
        <dbReference type="Proteomes" id="UP000499080"/>
    </source>
</evidence>
<gene>
    <name evidence="1" type="ORF">AVEN_187495_1</name>
</gene>